<feature type="compositionally biased region" description="Basic and acidic residues" evidence="1">
    <location>
        <begin position="1411"/>
        <end position="1431"/>
    </location>
</feature>
<dbReference type="SUPFAM" id="SSF55464">
    <property type="entry name" value="Origin of replication-binding domain, RBD-like"/>
    <property type="match status" value="1"/>
</dbReference>
<dbReference type="Pfam" id="PF13604">
    <property type="entry name" value="AAA_30"/>
    <property type="match status" value="1"/>
</dbReference>
<dbReference type="Proteomes" id="UP000820669">
    <property type="component" value="Unassembled WGS sequence"/>
</dbReference>
<organism evidence="3 4">
    <name type="scientific">Pseudonocardia acidicola</name>
    <dbReference type="NCBI Taxonomy" id="2724939"/>
    <lineage>
        <taxon>Bacteria</taxon>
        <taxon>Bacillati</taxon>
        <taxon>Actinomycetota</taxon>
        <taxon>Actinomycetes</taxon>
        <taxon>Pseudonocardiales</taxon>
        <taxon>Pseudonocardiaceae</taxon>
        <taxon>Pseudonocardia</taxon>
    </lineage>
</organism>
<dbReference type="NCBIfam" id="NF041492">
    <property type="entry name" value="MobF"/>
    <property type="match status" value="1"/>
</dbReference>
<evidence type="ECO:0000313" key="4">
    <source>
        <dbReference type="Proteomes" id="UP000820669"/>
    </source>
</evidence>
<dbReference type="InterPro" id="IPR027417">
    <property type="entry name" value="P-loop_NTPase"/>
</dbReference>
<accession>A0ABX1SA48</accession>
<dbReference type="Pfam" id="PF08751">
    <property type="entry name" value="TrwC"/>
    <property type="match status" value="1"/>
</dbReference>
<dbReference type="EMBL" id="JAAXLA010000017">
    <property type="protein sequence ID" value="NMH97980.1"/>
    <property type="molecule type" value="Genomic_DNA"/>
</dbReference>
<feature type="region of interest" description="Disordered" evidence="1">
    <location>
        <begin position="1330"/>
        <end position="1393"/>
    </location>
</feature>
<reference evidence="3 4" key="1">
    <citation type="submission" date="2020-04" db="EMBL/GenBank/DDBJ databases">
        <authorList>
            <person name="Klaysubun C."/>
            <person name="Duangmal K."/>
            <person name="Lipun K."/>
        </authorList>
    </citation>
    <scope>NUCLEOTIDE SEQUENCE [LARGE SCALE GENOMIC DNA]</scope>
    <source>
        <strain evidence="3 4">K10HN5</strain>
    </source>
</reference>
<evidence type="ECO:0000259" key="2">
    <source>
        <dbReference type="Pfam" id="PF08751"/>
    </source>
</evidence>
<protein>
    <submittedName>
        <fullName evidence="3">Relaxase domain-containing protein</fullName>
    </submittedName>
</protein>
<comment type="caution">
    <text evidence="3">The sequence shown here is derived from an EMBL/GenBank/DDBJ whole genome shotgun (WGS) entry which is preliminary data.</text>
</comment>
<keyword evidence="4" id="KW-1185">Reference proteome</keyword>
<name>A0ABX1SA48_9PSEU</name>
<dbReference type="Gene3D" id="3.40.50.300">
    <property type="entry name" value="P-loop containing nucleotide triphosphate hydrolases"/>
    <property type="match status" value="2"/>
</dbReference>
<feature type="compositionally biased region" description="Basic and acidic residues" evidence="1">
    <location>
        <begin position="1337"/>
        <end position="1384"/>
    </location>
</feature>
<evidence type="ECO:0000256" key="1">
    <source>
        <dbReference type="SAM" id="MobiDB-lite"/>
    </source>
</evidence>
<proteinExistence type="predicted"/>
<feature type="region of interest" description="Disordered" evidence="1">
    <location>
        <begin position="1411"/>
        <end position="1441"/>
    </location>
</feature>
<evidence type="ECO:0000313" key="3">
    <source>
        <dbReference type="EMBL" id="NMH97980.1"/>
    </source>
</evidence>
<dbReference type="InterPro" id="IPR014862">
    <property type="entry name" value="TrwC"/>
</dbReference>
<gene>
    <name evidence="3" type="ORF">HF526_11750</name>
</gene>
<feature type="compositionally biased region" description="Acidic residues" evidence="1">
    <location>
        <begin position="1432"/>
        <end position="1441"/>
    </location>
</feature>
<dbReference type="SUPFAM" id="SSF52540">
    <property type="entry name" value="P-loop containing nucleoside triphosphate hydrolases"/>
    <property type="match status" value="2"/>
</dbReference>
<feature type="domain" description="TrwC relaxase" evidence="2">
    <location>
        <begin position="14"/>
        <end position="366"/>
    </location>
</feature>
<sequence>MVSVLSIAVGYSPEYLLREVATGRENYYTGAVAEGEPPGRWWGRGAEQLGLRGLVDAQDMTGLYERFLDPREEGFRDKSRWDEVFTLGHTGRKYRSEDELYAAALAREPKASPERRAELRVEAGKAARRNVAFLDVTFSVQKSVTLLHTAFEAEQVKAAAAGDTESATAWSSYRQAVEDAIWAGNNAGLAYLSNKSGYSRIGHHGGAAGRYVDAHDWVVASFFQHDSRDHDPQLHIHNAVLNRVESPDGAWRTLDSRGMHRWRAAAAAVAERTTEERLSHALGVTIATRPDGKAREIKGVAPEAMALISSRRRAVTTKAAELITKFEERFGRTPNSLERDRLSRQATLATRRLKTHDGQTRAQVLDRVDTQLRAEVADGLAGVARSALDARESVTPQSWSPRAVIETALADVQSRRAGWMRSDLTRAINAALPDYLGTPAGTDIATLLDDLASEALRYAVPLDTDRPGAEALPDELRLANGDSVYQAPGGRLYATPEQLRTERILVASTSDRDGAALAPATAQRFLDDLRATGIELGVDQAAAVRGVLTSGARVESLVGPAGTGKSFVVGALARAWSDPELHGDPGERRVFGLATSQVATDVLAGEELTTRNVARWLATQERLTQTEVRDDDRGWRLRAGDLVVVDESAMTDTPALAAIHRYVDAAGAKLLLVGDHKQLAGVGAGGGMDLIAATGARYELADARRFTHDWERAASLRLRAGDEAVLREYHRHGRLLDAGTIEQAEAAAAQAWLADTLAGRRSLLVVDTNEQAAALSAALRAELVRLGRVAEDGVPLGLQGTFAGVGDLVEARANGWHLAGVEGNRRGPINRETYRVTAVRADGGLEVAAGDDRMVLPPKYVAQNLALAYASTVHSAQGSTVDTSHVVVSPRTSPSALYVGMSRGRDSNLAHVATETTVADRADGRDDQTVRRDPVAAVALVLDPDDRTGAHSALATATRSAEEAGNVRTPAELLADAAHLAATQRTVAWLDELTLDGTLSLHDRTRIAAEDGAASLTRVLRSAELAGLDARQVLHAAVADRSLDGARNTTNVIYSRIADRHRFDPVGQTWAEWTPRVDDPQWQAYLDHLAQAADDRAAELGEAAAVEPPPWALDAFGPPPAEMTERETWVAEVGSVAAYRELRGHTDDADALGPAPTPGHVEAFAAYRAAWRALGRPEIDREEIEMSDGQLRLRVRAAEREENWAPRHVANELAGTHQAADQQRRVAALRAAEAQTSDDRDRLLQEAHDAGALAEVLDQRAVELQSVDDARARWLAHTAGTRAAGERAQAELALRHAGEEPEPAVTAEEWLAAHRADQAEEDRHREITEEYELDAVSPEHNRSHELVAPRDHAPSRDDDAAPREDLRPEPDIREQDRSDDRAGDAVRVPSADETAAAIERAHRALAEIEARDAYDAQQEEAARYEPAAEHDLTDDDALERA</sequence>
<dbReference type="CDD" id="cd18809">
    <property type="entry name" value="SF1_C_RecD"/>
    <property type="match status" value="1"/>
</dbReference>